<organism evidence="1 2">
    <name type="scientific">Acaulospora morrowiae</name>
    <dbReference type="NCBI Taxonomy" id="94023"/>
    <lineage>
        <taxon>Eukaryota</taxon>
        <taxon>Fungi</taxon>
        <taxon>Fungi incertae sedis</taxon>
        <taxon>Mucoromycota</taxon>
        <taxon>Glomeromycotina</taxon>
        <taxon>Glomeromycetes</taxon>
        <taxon>Diversisporales</taxon>
        <taxon>Acaulosporaceae</taxon>
        <taxon>Acaulospora</taxon>
    </lineage>
</organism>
<name>A0A9N9FJQ8_9GLOM</name>
<accession>A0A9N9FJQ8</accession>
<dbReference type="AlphaFoldDB" id="A0A9N9FJQ8"/>
<reference evidence="1" key="1">
    <citation type="submission" date="2021-06" db="EMBL/GenBank/DDBJ databases">
        <authorList>
            <person name="Kallberg Y."/>
            <person name="Tangrot J."/>
            <person name="Rosling A."/>
        </authorList>
    </citation>
    <scope>NUCLEOTIDE SEQUENCE</scope>
    <source>
        <strain evidence="1">CL551</strain>
    </source>
</reference>
<evidence type="ECO:0000313" key="2">
    <source>
        <dbReference type="Proteomes" id="UP000789342"/>
    </source>
</evidence>
<dbReference type="EMBL" id="CAJVPV010002873">
    <property type="protein sequence ID" value="CAG8538209.1"/>
    <property type="molecule type" value="Genomic_DNA"/>
</dbReference>
<protein>
    <submittedName>
        <fullName evidence="1">18198_t:CDS:1</fullName>
    </submittedName>
</protein>
<dbReference type="Proteomes" id="UP000789342">
    <property type="component" value="Unassembled WGS sequence"/>
</dbReference>
<gene>
    <name evidence="1" type="ORF">AMORRO_LOCUS4998</name>
</gene>
<evidence type="ECO:0000313" key="1">
    <source>
        <dbReference type="EMBL" id="CAG8538209.1"/>
    </source>
</evidence>
<comment type="caution">
    <text evidence="1">The sequence shown here is derived from an EMBL/GenBank/DDBJ whole genome shotgun (WGS) entry which is preliminary data.</text>
</comment>
<keyword evidence="2" id="KW-1185">Reference proteome</keyword>
<proteinExistence type="predicted"/>
<sequence>MGFLNGIRNLWGTSLSGNKWKYKEIYVSKVSEVYYNIESVKSLSIVSNEERRLNTGEHPNQDVN</sequence>